<evidence type="ECO:0000256" key="3">
    <source>
        <dbReference type="ARBA" id="ARBA00023082"/>
    </source>
</evidence>
<protein>
    <recommendedName>
        <fullName evidence="9">Sigma-70 family RNA polymerase sigma factor</fullName>
    </recommendedName>
</protein>
<dbReference type="RefSeq" id="WP_215237279.1">
    <property type="nucleotide sequence ID" value="NZ_CAJRAF010000001.1"/>
</dbReference>
<dbReference type="InterPro" id="IPR013249">
    <property type="entry name" value="RNA_pol_sigma70_r4_t2"/>
</dbReference>
<keyword evidence="4" id="KW-0804">Transcription</keyword>
<dbReference type="PANTHER" id="PTHR43133">
    <property type="entry name" value="RNA POLYMERASE ECF-TYPE SIGMA FACTO"/>
    <property type="match status" value="1"/>
</dbReference>
<evidence type="ECO:0000256" key="4">
    <source>
        <dbReference type="ARBA" id="ARBA00023163"/>
    </source>
</evidence>
<organism evidence="7 8">
    <name type="scientific">Dyadobacter helix</name>
    <dbReference type="NCBI Taxonomy" id="2822344"/>
    <lineage>
        <taxon>Bacteria</taxon>
        <taxon>Pseudomonadati</taxon>
        <taxon>Bacteroidota</taxon>
        <taxon>Cytophagia</taxon>
        <taxon>Cytophagales</taxon>
        <taxon>Spirosomataceae</taxon>
        <taxon>Dyadobacter</taxon>
    </lineage>
</organism>
<dbReference type="SUPFAM" id="SSF88946">
    <property type="entry name" value="Sigma2 domain of RNA polymerase sigma factors"/>
    <property type="match status" value="1"/>
</dbReference>
<dbReference type="InterPro" id="IPR007627">
    <property type="entry name" value="RNA_pol_sigma70_r2"/>
</dbReference>
<dbReference type="InterPro" id="IPR013324">
    <property type="entry name" value="RNA_pol_sigma_r3/r4-like"/>
</dbReference>
<dbReference type="NCBIfam" id="TIGR02937">
    <property type="entry name" value="sigma70-ECF"/>
    <property type="match status" value="1"/>
</dbReference>
<dbReference type="GO" id="GO:0016987">
    <property type="term" value="F:sigma factor activity"/>
    <property type="evidence" value="ECO:0007669"/>
    <property type="project" value="UniProtKB-KW"/>
</dbReference>
<reference evidence="7" key="1">
    <citation type="submission" date="2021-04" db="EMBL/GenBank/DDBJ databases">
        <authorList>
            <person name="Rodrigo-Torres L."/>
            <person name="Arahal R. D."/>
            <person name="Lucena T."/>
        </authorList>
    </citation>
    <scope>NUCLEOTIDE SEQUENCE</scope>
    <source>
        <strain evidence="7">CECT 9275</strain>
    </source>
</reference>
<evidence type="ECO:0000259" key="5">
    <source>
        <dbReference type="Pfam" id="PF04542"/>
    </source>
</evidence>
<evidence type="ECO:0000313" key="8">
    <source>
        <dbReference type="Proteomes" id="UP000680038"/>
    </source>
</evidence>
<dbReference type="Gene3D" id="1.10.1740.10">
    <property type="match status" value="1"/>
</dbReference>
<dbReference type="InterPro" id="IPR013325">
    <property type="entry name" value="RNA_pol_sigma_r2"/>
</dbReference>
<comment type="caution">
    <text evidence="7">The sequence shown here is derived from an EMBL/GenBank/DDBJ whole genome shotgun (WGS) entry which is preliminary data.</text>
</comment>
<dbReference type="Pfam" id="PF04542">
    <property type="entry name" value="Sigma70_r2"/>
    <property type="match status" value="1"/>
</dbReference>
<dbReference type="SUPFAM" id="SSF88659">
    <property type="entry name" value="Sigma3 and sigma4 domains of RNA polymerase sigma factors"/>
    <property type="match status" value="1"/>
</dbReference>
<feature type="domain" description="RNA polymerase sigma-70 region 2" evidence="5">
    <location>
        <begin position="32"/>
        <end position="92"/>
    </location>
</feature>
<dbReference type="GO" id="GO:0006352">
    <property type="term" value="P:DNA-templated transcription initiation"/>
    <property type="evidence" value="ECO:0007669"/>
    <property type="project" value="InterPro"/>
</dbReference>
<evidence type="ECO:0000313" key="7">
    <source>
        <dbReference type="EMBL" id="CAG4990426.1"/>
    </source>
</evidence>
<dbReference type="PANTHER" id="PTHR43133:SF46">
    <property type="entry name" value="RNA POLYMERASE SIGMA-70 FACTOR ECF SUBFAMILY"/>
    <property type="match status" value="1"/>
</dbReference>
<dbReference type="AlphaFoldDB" id="A0A916JBU0"/>
<feature type="domain" description="RNA polymerase sigma factor 70 region 4 type 2" evidence="6">
    <location>
        <begin position="134"/>
        <end position="184"/>
    </location>
</feature>
<dbReference type="InterPro" id="IPR014284">
    <property type="entry name" value="RNA_pol_sigma-70_dom"/>
</dbReference>
<dbReference type="GO" id="GO:0003677">
    <property type="term" value="F:DNA binding"/>
    <property type="evidence" value="ECO:0007669"/>
    <property type="project" value="InterPro"/>
</dbReference>
<dbReference type="EMBL" id="CAJRAF010000001">
    <property type="protein sequence ID" value="CAG4990426.1"/>
    <property type="molecule type" value="Genomic_DNA"/>
</dbReference>
<dbReference type="InterPro" id="IPR039425">
    <property type="entry name" value="RNA_pol_sigma-70-like"/>
</dbReference>
<dbReference type="Proteomes" id="UP000680038">
    <property type="component" value="Unassembled WGS sequence"/>
</dbReference>
<proteinExistence type="inferred from homology"/>
<keyword evidence="3" id="KW-0731">Sigma factor</keyword>
<evidence type="ECO:0000256" key="2">
    <source>
        <dbReference type="ARBA" id="ARBA00023015"/>
    </source>
</evidence>
<gene>
    <name evidence="7" type="ORF">DYBT9275_00526</name>
</gene>
<keyword evidence="2" id="KW-0805">Transcription regulation</keyword>
<evidence type="ECO:0000259" key="6">
    <source>
        <dbReference type="Pfam" id="PF08281"/>
    </source>
</evidence>
<evidence type="ECO:0008006" key="9">
    <source>
        <dbReference type="Google" id="ProtNLM"/>
    </source>
</evidence>
<sequence>MSALAVKNLPDDEEILLWHELLTGNVTSFEQLIGRTYDLLFQYGSKFSRDRELIKDSIQDVFLEVWEKRSTLNGNIPPKAYLLASLRRRLHRLGQRNRMVPVEDFSQLPSGFDIEFSAEYLFIRLEEDKQTASRITCLLNELPKRQKEAVYLKFFHDLDRDEIATIMDIHPQSVSNLLQTAFKWMKNQWKVLISIVLLVSLFQ</sequence>
<name>A0A916JBU0_9BACT</name>
<dbReference type="Gene3D" id="1.10.10.10">
    <property type="entry name" value="Winged helix-like DNA-binding domain superfamily/Winged helix DNA-binding domain"/>
    <property type="match status" value="1"/>
</dbReference>
<keyword evidence="8" id="KW-1185">Reference proteome</keyword>
<dbReference type="Pfam" id="PF08281">
    <property type="entry name" value="Sigma70_r4_2"/>
    <property type="match status" value="1"/>
</dbReference>
<accession>A0A916JBU0</accession>
<evidence type="ECO:0000256" key="1">
    <source>
        <dbReference type="ARBA" id="ARBA00010641"/>
    </source>
</evidence>
<comment type="similarity">
    <text evidence="1">Belongs to the sigma-70 factor family. ECF subfamily.</text>
</comment>
<dbReference type="InterPro" id="IPR036388">
    <property type="entry name" value="WH-like_DNA-bd_sf"/>
</dbReference>